<evidence type="ECO:0008006" key="6">
    <source>
        <dbReference type="Google" id="ProtNLM"/>
    </source>
</evidence>
<dbReference type="InterPro" id="IPR013783">
    <property type="entry name" value="Ig-like_fold"/>
</dbReference>
<feature type="transmembrane region" description="Helical" evidence="1">
    <location>
        <begin position="185"/>
        <end position="211"/>
    </location>
</feature>
<gene>
    <name evidence="4" type="ORF">PLEPLA_LOCUS39196</name>
</gene>
<dbReference type="AlphaFoldDB" id="A0A9N7Z6E3"/>
<evidence type="ECO:0000259" key="3">
    <source>
        <dbReference type="SMART" id="SM00409"/>
    </source>
</evidence>
<evidence type="ECO:0000313" key="5">
    <source>
        <dbReference type="Proteomes" id="UP001153269"/>
    </source>
</evidence>
<accession>A0A9N7Z6E3</accession>
<reference evidence="4" key="1">
    <citation type="submission" date="2020-03" db="EMBL/GenBank/DDBJ databases">
        <authorList>
            <person name="Weist P."/>
        </authorList>
    </citation>
    <scope>NUCLEOTIDE SEQUENCE</scope>
</reference>
<keyword evidence="1" id="KW-0812">Transmembrane</keyword>
<dbReference type="SMART" id="SM00408">
    <property type="entry name" value="IGc2"/>
    <property type="match status" value="2"/>
</dbReference>
<feature type="domain" description="Immunoglobulin subtype 2" evidence="2">
    <location>
        <begin position="104"/>
        <end position="182"/>
    </location>
</feature>
<dbReference type="InterPro" id="IPR003598">
    <property type="entry name" value="Ig_sub2"/>
</dbReference>
<dbReference type="SMART" id="SM00409">
    <property type="entry name" value="IG"/>
    <property type="match status" value="2"/>
</dbReference>
<dbReference type="Gene3D" id="2.60.40.10">
    <property type="entry name" value="Immunoglobulins"/>
    <property type="match status" value="2"/>
</dbReference>
<keyword evidence="1" id="KW-1133">Transmembrane helix</keyword>
<keyword evidence="1" id="KW-0472">Membrane</keyword>
<evidence type="ECO:0000313" key="4">
    <source>
        <dbReference type="EMBL" id="CAB1451502.1"/>
    </source>
</evidence>
<dbReference type="Proteomes" id="UP001153269">
    <property type="component" value="Unassembled WGS sequence"/>
</dbReference>
<feature type="domain" description="Immunoglobulin" evidence="3">
    <location>
        <begin position="14"/>
        <end position="96"/>
    </location>
</feature>
<evidence type="ECO:0000256" key="1">
    <source>
        <dbReference type="SAM" id="Phobius"/>
    </source>
</evidence>
<dbReference type="InterPro" id="IPR003599">
    <property type="entry name" value="Ig_sub"/>
</dbReference>
<name>A0A9N7Z6E3_PLEPL</name>
<sequence length="298" mass="33804">MENCDEKHFRFGPLIRFSVPEHHHVCLLCDASDPSHVIWTHGDGDVLVPEHDYDASEEQQRHLLLSDGGLCLLQLHDSDSGEYQCNEQPVAELQVLTGLDFSVSSGRTLLLPCGRSPKPKQRWFHRRRGGRREAIFTRFRNGTVKPEREDGRLGFMYDALQIQDLQPGDAGEYQCNGELQGRVTVLTALLMVAVVSSGLMILLMSVVFIVLTSTKCRRKPRYTAAQTLDDTELQPWTDTPTEWEESESWSTTDDIHYASLGRHNWSERPSRTPPDQDQNHVIYSSVITRAAVKHTPVL</sequence>
<proteinExistence type="predicted"/>
<dbReference type="SUPFAM" id="SSF48726">
    <property type="entry name" value="Immunoglobulin"/>
    <property type="match status" value="2"/>
</dbReference>
<keyword evidence="5" id="KW-1185">Reference proteome</keyword>
<dbReference type="EMBL" id="CADEAL010004091">
    <property type="protein sequence ID" value="CAB1451502.1"/>
    <property type="molecule type" value="Genomic_DNA"/>
</dbReference>
<protein>
    <recommendedName>
        <fullName evidence="6">Ig-like domain-containing protein</fullName>
    </recommendedName>
</protein>
<feature type="domain" description="Immunoglobulin subtype 2" evidence="2">
    <location>
        <begin position="20"/>
        <end position="92"/>
    </location>
</feature>
<evidence type="ECO:0000259" key="2">
    <source>
        <dbReference type="SMART" id="SM00408"/>
    </source>
</evidence>
<feature type="domain" description="Immunoglobulin" evidence="3">
    <location>
        <begin position="98"/>
        <end position="193"/>
    </location>
</feature>
<organism evidence="4 5">
    <name type="scientific">Pleuronectes platessa</name>
    <name type="common">European plaice</name>
    <dbReference type="NCBI Taxonomy" id="8262"/>
    <lineage>
        <taxon>Eukaryota</taxon>
        <taxon>Metazoa</taxon>
        <taxon>Chordata</taxon>
        <taxon>Craniata</taxon>
        <taxon>Vertebrata</taxon>
        <taxon>Euteleostomi</taxon>
        <taxon>Actinopterygii</taxon>
        <taxon>Neopterygii</taxon>
        <taxon>Teleostei</taxon>
        <taxon>Neoteleostei</taxon>
        <taxon>Acanthomorphata</taxon>
        <taxon>Carangaria</taxon>
        <taxon>Pleuronectiformes</taxon>
        <taxon>Pleuronectoidei</taxon>
        <taxon>Pleuronectidae</taxon>
        <taxon>Pleuronectes</taxon>
    </lineage>
</organism>
<dbReference type="InterPro" id="IPR036179">
    <property type="entry name" value="Ig-like_dom_sf"/>
</dbReference>
<comment type="caution">
    <text evidence="4">The sequence shown here is derived from an EMBL/GenBank/DDBJ whole genome shotgun (WGS) entry which is preliminary data.</text>
</comment>